<name>A0A1M7CYM9_9FLAO</name>
<accession>A0A1M7CYM9</accession>
<dbReference type="PROSITE" id="PS51257">
    <property type="entry name" value="PROKAR_LIPOPROTEIN"/>
    <property type="match status" value="1"/>
</dbReference>
<dbReference type="OrthoDB" id="1357684at2"/>
<evidence type="ECO:0000313" key="2">
    <source>
        <dbReference type="EMBL" id="SHL72368.1"/>
    </source>
</evidence>
<organism evidence="2 3">
    <name type="scientific">Flavobacterium xanthum</name>
    <dbReference type="NCBI Taxonomy" id="69322"/>
    <lineage>
        <taxon>Bacteria</taxon>
        <taxon>Pseudomonadati</taxon>
        <taxon>Bacteroidota</taxon>
        <taxon>Flavobacteriia</taxon>
        <taxon>Flavobacteriales</taxon>
        <taxon>Flavobacteriaceae</taxon>
        <taxon>Flavobacterium</taxon>
    </lineage>
</organism>
<dbReference type="Pfam" id="PF10648">
    <property type="entry name" value="Gmad2"/>
    <property type="match status" value="1"/>
</dbReference>
<evidence type="ECO:0000259" key="1">
    <source>
        <dbReference type="Pfam" id="PF10648"/>
    </source>
</evidence>
<sequence>MKIKSTIWLLPLLLFACNKEKSDASKSSDTMVFTDTTQVVKHIELQNIIVKQYANQRFRQVTVEKVADNKFQLQGQAQVFEATFNWVVEDGHNELKKGYVTTDAGAPEWGKFDFTIDVEKKEEYSTLNLILFEASAQDGSRQYELPIPLK</sequence>
<protein>
    <submittedName>
        <fullName evidence="2">Immunoglobulin-like domain of spore germination</fullName>
    </submittedName>
</protein>
<feature type="domain" description="Bacterial spore germination immunoglobulin-like" evidence="1">
    <location>
        <begin position="65"/>
        <end position="140"/>
    </location>
</feature>
<dbReference type="AlphaFoldDB" id="A0A1M7CYM9"/>
<gene>
    <name evidence="2" type="ORF">SAMN05443669_101268</name>
</gene>
<dbReference type="Proteomes" id="UP000184260">
    <property type="component" value="Unassembled WGS sequence"/>
</dbReference>
<dbReference type="EMBL" id="FRBU01000012">
    <property type="protein sequence ID" value="SHL72368.1"/>
    <property type="molecule type" value="Genomic_DNA"/>
</dbReference>
<dbReference type="RefSeq" id="WP_073352964.1">
    <property type="nucleotide sequence ID" value="NZ_FRBU01000012.1"/>
</dbReference>
<evidence type="ECO:0000313" key="3">
    <source>
        <dbReference type="Proteomes" id="UP000184260"/>
    </source>
</evidence>
<reference evidence="3" key="1">
    <citation type="submission" date="2016-11" db="EMBL/GenBank/DDBJ databases">
        <authorList>
            <person name="Varghese N."/>
            <person name="Submissions S."/>
        </authorList>
    </citation>
    <scope>NUCLEOTIDE SEQUENCE [LARGE SCALE GENOMIC DNA]</scope>
    <source>
        <strain evidence="3">DSM 3661</strain>
    </source>
</reference>
<dbReference type="InterPro" id="IPR018911">
    <property type="entry name" value="Gmad2_Ig-like_dom"/>
</dbReference>
<keyword evidence="3" id="KW-1185">Reference proteome</keyword>
<proteinExistence type="predicted"/>
<dbReference type="STRING" id="69322.SAMN05443669_101268"/>